<evidence type="ECO:0000313" key="2">
    <source>
        <dbReference type="Proteomes" id="UP000034392"/>
    </source>
</evidence>
<evidence type="ECO:0000313" key="1">
    <source>
        <dbReference type="EMBL" id="AKH43718.1"/>
    </source>
</evidence>
<protein>
    <submittedName>
        <fullName evidence="1">Uncharacterized protein</fullName>
    </submittedName>
</protein>
<organism evidence="1 2">
    <name type="scientific">Croceibacterium atlanticum</name>
    <dbReference type="NCBI Taxonomy" id="1267766"/>
    <lineage>
        <taxon>Bacteria</taxon>
        <taxon>Pseudomonadati</taxon>
        <taxon>Pseudomonadota</taxon>
        <taxon>Alphaproteobacteria</taxon>
        <taxon>Sphingomonadales</taxon>
        <taxon>Erythrobacteraceae</taxon>
        <taxon>Croceibacterium</taxon>
    </lineage>
</organism>
<dbReference type="STRING" id="1267766.WYH_02688"/>
<dbReference type="PANTHER" id="PTHR34989">
    <property type="entry name" value="PROTEIN HDED"/>
    <property type="match status" value="1"/>
</dbReference>
<gene>
    <name evidence="1" type="ORF">WYH_02688</name>
</gene>
<dbReference type="PATRIC" id="fig|1267766.3.peg.2723"/>
<accession>A0A0F7KTH8</accession>
<dbReference type="AlphaFoldDB" id="A0A0F7KTH8"/>
<dbReference type="KEGG" id="aay:WYH_02688"/>
<proteinExistence type="predicted"/>
<sequence length="212" mass="22768">MASSIDSEVRNMSGFSIGQIECTLSGNWWVFFIRGVLFVLLGALALAMPISAVIALTLLFGAFSFVDGVLALWSGVRRMRKNKRWGWLIASGLIGIVTGAIVLIAPYVASLALALFLWGMIAFWSIMRGGMEIAAAIRMRKEIKGEWLLVAAGLISLLFGILAIYLIIALPGSAVLAAGWVFGIYALIFGGLMLLLGFRLRRIAKAGGAVET</sequence>
<dbReference type="GO" id="GO:0005886">
    <property type="term" value="C:plasma membrane"/>
    <property type="evidence" value="ECO:0007669"/>
    <property type="project" value="TreeGrafter"/>
</dbReference>
<name>A0A0F7KTH8_9SPHN</name>
<dbReference type="InterPro" id="IPR052712">
    <property type="entry name" value="Acid_resist_chaperone_HdeD"/>
</dbReference>
<dbReference type="InterPro" id="IPR005325">
    <property type="entry name" value="DUF308_memb"/>
</dbReference>
<reference evidence="1" key="1">
    <citation type="submission" date="2015-05" db="EMBL/GenBank/DDBJ databases">
        <title>The complete genome of Altererythrobacter atlanticus strain 26DY36.</title>
        <authorList>
            <person name="Wu Y.-H."/>
            <person name="Cheng H."/>
            <person name="Wu X.-W."/>
        </authorList>
    </citation>
    <scope>NUCLEOTIDE SEQUENCE [LARGE SCALE GENOMIC DNA]</scope>
    <source>
        <strain evidence="1">26DY36</strain>
    </source>
</reference>
<dbReference type="PANTHER" id="PTHR34989:SF1">
    <property type="entry name" value="PROTEIN HDED"/>
    <property type="match status" value="1"/>
</dbReference>
<dbReference type="EMBL" id="CP011452">
    <property type="protein sequence ID" value="AKH43718.1"/>
    <property type="molecule type" value="Genomic_DNA"/>
</dbReference>
<dbReference type="Pfam" id="PF03729">
    <property type="entry name" value="DUF308"/>
    <property type="match status" value="2"/>
</dbReference>
<keyword evidence="2" id="KW-1185">Reference proteome</keyword>
<dbReference type="RefSeq" id="WP_235980336.1">
    <property type="nucleotide sequence ID" value="NZ_CP011452.2"/>
</dbReference>
<dbReference type="Proteomes" id="UP000034392">
    <property type="component" value="Chromosome"/>
</dbReference>